<evidence type="ECO:0000313" key="4">
    <source>
        <dbReference type="Proteomes" id="UP000321617"/>
    </source>
</evidence>
<dbReference type="EMBL" id="VLLL01000011">
    <property type="protein sequence ID" value="TWJ07584.1"/>
    <property type="molecule type" value="Genomic_DNA"/>
</dbReference>
<dbReference type="Proteomes" id="UP000321617">
    <property type="component" value="Unassembled WGS sequence"/>
</dbReference>
<protein>
    <submittedName>
        <fullName evidence="3">Uncharacterized protein</fullName>
    </submittedName>
</protein>
<name>A0A562UPQ3_9ACTN</name>
<evidence type="ECO:0000256" key="1">
    <source>
        <dbReference type="SAM" id="MobiDB-lite"/>
    </source>
</evidence>
<feature type="compositionally biased region" description="Pro residues" evidence="1">
    <location>
        <begin position="16"/>
        <end position="28"/>
    </location>
</feature>
<keyword evidence="2" id="KW-1133">Transmembrane helix</keyword>
<keyword evidence="2" id="KW-0472">Membrane</keyword>
<dbReference type="AlphaFoldDB" id="A0A562UPQ3"/>
<comment type="caution">
    <text evidence="3">The sequence shown here is derived from an EMBL/GenBank/DDBJ whole genome shotgun (WGS) entry which is preliminary data.</text>
</comment>
<organism evidence="3 4">
    <name type="scientific">Stackebrandtia albiflava</name>
    <dbReference type="NCBI Taxonomy" id="406432"/>
    <lineage>
        <taxon>Bacteria</taxon>
        <taxon>Bacillati</taxon>
        <taxon>Actinomycetota</taxon>
        <taxon>Actinomycetes</taxon>
        <taxon>Glycomycetales</taxon>
        <taxon>Glycomycetaceae</taxon>
        <taxon>Stackebrandtia</taxon>
    </lineage>
</organism>
<sequence length="166" mass="17798">MAYPPQGYPPRHGHPQAPPPQGYPPPQYGYPHQGYTGQPVHGHPQQHGYAPPPQQPPPAKRRGGGFRIILTIVILAGAGWFGVQVWNAERPELGDCLSSMEGDIYGGMPVVSCDDPAARFEVVAYTSSGSASDARASICEGHPDGQSHVETRKRGRLSWAICAVPV</sequence>
<feature type="region of interest" description="Disordered" evidence="1">
    <location>
        <begin position="1"/>
        <end position="62"/>
    </location>
</feature>
<dbReference type="RefSeq" id="WP_147144355.1">
    <property type="nucleotide sequence ID" value="NZ_BAABIJ010000007.1"/>
</dbReference>
<evidence type="ECO:0000313" key="3">
    <source>
        <dbReference type="EMBL" id="TWJ07584.1"/>
    </source>
</evidence>
<keyword evidence="2" id="KW-0812">Transmembrane</keyword>
<accession>A0A562UPQ3</accession>
<reference evidence="3 4" key="1">
    <citation type="journal article" date="2013" name="Stand. Genomic Sci.">
        <title>Genomic Encyclopedia of Type Strains, Phase I: The one thousand microbial genomes (KMG-I) project.</title>
        <authorList>
            <person name="Kyrpides N.C."/>
            <person name="Woyke T."/>
            <person name="Eisen J.A."/>
            <person name="Garrity G."/>
            <person name="Lilburn T.G."/>
            <person name="Beck B.J."/>
            <person name="Whitman W.B."/>
            <person name="Hugenholtz P."/>
            <person name="Klenk H.P."/>
        </authorList>
    </citation>
    <scope>NUCLEOTIDE SEQUENCE [LARGE SCALE GENOMIC DNA]</scope>
    <source>
        <strain evidence="3 4">DSM 45044</strain>
    </source>
</reference>
<feature type="transmembrane region" description="Helical" evidence="2">
    <location>
        <begin position="68"/>
        <end position="86"/>
    </location>
</feature>
<evidence type="ECO:0000256" key="2">
    <source>
        <dbReference type="SAM" id="Phobius"/>
    </source>
</evidence>
<dbReference type="OrthoDB" id="5197849at2"/>
<gene>
    <name evidence="3" type="ORF">LX16_5070</name>
</gene>
<feature type="compositionally biased region" description="Low complexity" evidence="1">
    <location>
        <begin position="29"/>
        <end position="49"/>
    </location>
</feature>
<keyword evidence="4" id="KW-1185">Reference proteome</keyword>
<proteinExistence type="predicted"/>